<evidence type="ECO:0000313" key="3">
    <source>
        <dbReference type="Proteomes" id="UP001147760"/>
    </source>
</evidence>
<dbReference type="OrthoDB" id="4352749at2759"/>
<dbReference type="AlphaFoldDB" id="A0A9W9X095"/>
<dbReference type="EMBL" id="JAPWDO010000003">
    <property type="protein sequence ID" value="KAJ5479792.1"/>
    <property type="molecule type" value="Genomic_DNA"/>
</dbReference>
<dbReference type="InterPro" id="IPR021858">
    <property type="entry name" value="Fun_TF"/>
</dbReference>
<accession>A0A9W9X095</accession>
<gene>
    <name evidence="2" type="ORF">N7530_005301</name>
</gene>
<evidence type="ECO:0000256" key="1">
    <source>
        <dbReference type="SAM" id="MobiDB-lite"/>
    </source>
</evidence>
<reference evidence="2" key="2">
    <citation type="journal article" date="2023" name="IMA Fungus">
        <title>Comparative genomic study of the Penicillium genus elucidates a diverse pangenome and 15 lateral gene transfer events.</title>
        <authorList>
            <person name="Petersen C."/>
            <person name="Sorensen T."/>
            <person name="Nielsen M.R."/>
            <person name="Sondergaard T.E."/>
            <person name="Sorensen J.L."/>
            <person name="Fitzpatrick D.A."/>
            <person name="Frisvad J.C."/>
            <person name="Nielsen K.L."/>
        </authorList>
    </citation>
    <scope>NUCLEOTIDE SEQUENCE</scope>
    <source>
        <strain evidence="2">IBT 17660</strain>
    </source>
</reference>
<sequence length="240" mass="26738">MWGSRKGLVPALETVILHVGRLGSELRSRDRGEPIPERLYTLNSVLCGTLRQNFSSGGPLALFLGADAEVVIDANLKLAWQLAALLYYQNCCSTGLHWSRTFDAAENQILRCLDKVEDIKALLEPDADMRGEPVLWPAFIASCNASTGRPGWQRWWERLLSEYHSYIINRKWRLVQIVWQMADSVGDPHFDWVSFLEPPGEESLDDLLQSMDECLLDGEISVDGGSGDGSPADGDFNPSS</sequence>
<feature type="region of interest" description="Disordered" evidence="1">
    <location>
        <begin position="219"/>
        <end position="240"/>
    </location>
</feature>
<proteinExistence type="predicted"/>
<comment type="caution">
    <text evidence="2">The sequence shown here is derived from an EMBL/GenBank/DDBJ whole genome shotgun (WGS) entry which is preliminary data.</text>
</comment>
<evidence type="ECO:0000313" key="2">
    <source>
        <dbReference type="EMBL" id="KAJ5479792.1"/>
    </source>
</evidence>
<keyword evidence="3" id="KW-1185">Reference proteome</keyword>
<dbReference type="Proteomes" id="UP001147760">
    <property type="component" value="Unassembled WGS sequence"/>
</dbReference>
<reference evidence="2" key="1">
    <citation type="submission" date="2022-12" db="EMBL/GenBank/DDBJ databases">
        <authorList>
            <person name="Petersen C."/>
        </authorList>
    </citation>
    <scope>NUCLEOTIDE SEQUENCE</scope>
    <source>
        <strain evidence="2">IBT 17660</strain>
    </source>
</reference>
<protein>
    <submittedName>
        <fullName evidence="2">Uncharacterized protein</fullName>
    </submittedName>
</protein>
<dbReference type="Pfam" id="PF11951">
    <property type="entry name" value="Fungal_trans_2"/>
    <property type="match status" value="1"/>
</dbReference>
<organism evidence="2 3">
    <name type="scientific">Penicillium desertorum</name>
    <dbReference type="NCBI Taxonomy" id="1303715"/>
    <lineage>
        <taxon>Eukaryota</taxon>
        <taxon>Fungi</taxon>
        <taxon>Dikarya</taxon>
        <taxon>Ascomycota</taxon>
        <taxon>Pezizomycotina</taxon>
        <taxon>Eurotiomycetes</taxon>
        <taxon>Eurotiomycetidae</taxon>
        <taxon>Eurotiales</taxon>
        <taxon>Aspergillaceae</taxon>
        <taxon>Penicillium</taxon>
    </lineage>
</organism>
<name>A0A9W9X095_9EURO</name>